<name>A0A831PMW4_9BACT</name>
<dbReference type="InterPro" id="IPR036866">
    <property type="entry name" value="RibonucZ/Hydroxyglut_hydro"/>
</dbReference>
<feature type="non-terminal residue" evidence="2">
    <location>
        <position position="94"/>
    </location>
</feature>
<dbReference type="PANTHER" id="PTHR42663">
    <property type="entry name" value="HYDROLASE C777.06C-RELATED-RELATED"/>
    <property type="match status" value="1"/>
</dbReference>
<evidence type="ECO:0000259" key="1">
    <source>
        <dbReference type="Pfam" id="PF12706"/>
    </source>
</evidence>
<proteinExistence type="predicted"/>
<dbReference type="AlphaFoldDB" id="A0A831PMW4"/>
<organism evidence="2">
    <name type="scientific">Geoalkalibacter subterraneus</name>
    <dbReference type="NCBI Taxonomy" id="483547"/>
    <lineage>
        <taxon>Bacteria</taxon>
        <taxon>Pseudomonadati</taxon>
        <taxon>Thermodesulfobacteriota</taxon>
        <taxon>Desulfuromonadia</taxon>
        <taxon>Desulfuromonadales</taxon>
        <taxon>Geoalkalibacteraceae</taxon>
        <taxon>Geoalkalibacter</taxon>
    </lineage>
</organism>
<dbReference type="InterPro" id="IPR001279">
    <property type="entry name" value="Metallo-B-lactamas"/>
</dbReference>
<protein>
    <submittedName>
        <fullName evidence="2">MBL fold metallo-hydrolase</fullName>
    </submittedName>
</protein>
<gene>
    <name evidence="2" type="ORF">ENN94_00665</name>
</gene>
<dbReference type="Gene3D" id="3.60.15.10">
    <property type="entry name" value="Ribonuclease Z/Hydroxyacylglutathione hydrolase-like"/>
    <property type="match status" value="1"/>
</dbReference>
<dbReference type="CDD" id="cd16279">
    <property type="entry name" value="metallo-hydrolase-like_MBL-fold"/>
    <property type="match status" value="1"/>
</dbReference>
<feature type="domain" description="Metallo-beta-lactamase" evidence="1">
    <location>
        <begin position="49"/>
        <end position="92"/>
    </location>
</feature>
<dbReference type="Proteomes" id="UP000886162">
    <property type="component" value="Unassembled WGS sequence"/>
</dbReference>
<dbReference type="SUPFAM" id="SSF56281">
    <property type="entry name" value="Metallo-hydrolase/oxidoreductase"/>
    <property type="match status" value="1"/>
</dbReference>
<dbReference type="Pfam" id="PF12706">
    <property type="entry name" value="Lactamase_B_2"/>
    <property type="match status" value="1"/>
</dbReference>
<comment type="caution">
    <text evidence="2">The sequence shown here is derived from an EMBL/GenBank/DDBJ whole genome shotgun (WGS) entry which is preliminary data.</text>
</comment>
<evidence type="ECO:0000313" key="2">
    <source>
        <dbReference type="EMBL" id="HDR46192.1"/>
    </source>
</evidence>
<accession>A0A831PMW4</accession>
<reference evidence="2" key="1">
    <citation type="journal article" date="2020" name="mSystems">
        <title>Genome- and Community-Level Interaction Insights into Carbon Utilization and Element Cycling Functions of Hydrothermarchaeota in Hydrothermal Sediment.</title>
        <authorList>
            <person name="Zhou Z."/>
            <person name="Liu Y."/>
            <person name="Xu W."/>
            <person name="Pan J."/>
            <person name="Luo Z.H."/>
            <person name="Li M."/>
        </authorList>
    </citation>
    <scope>NUCLEOTIDE SEQUENCE [LARGE SCALE GENOMIC DNA]</scope>
    <source>
        <strain evidence="2">SpSt-1220</strain>
    </source>
</reference>
<dbReference type="EMBL" id="DSDO01000045">
    <property type="protein sequence ID" value="HDR46192.1"/>
    <property type="molecule type" value="Genomic_DNA"/>
</dbReference>
<dbReference type="PANTHER" id="PTHR42663:SF6">
    <property type="entry name" value="HYDROLASE C777.06C-RELATED"/>
    <property type="match status" value="1"/>
</dbReference>
<sequence>MTAGFSVRVLGSGTSTGVPTLGCQCPVCTSGSPRNHRTRCSILLQHREHHILIDTATDLRQQALREGIGHIEAVLYTHSHADHVNGIDDLRAFS</sequence>